<comment type="catalytic activity">
    <reaction evidence="1">
        <text>Thiol-dependent hydrolysis of ester, thioester, amide, peptide and isopeptide bonds formed by the C-terminal Gly of ubiquitin (a 76-residue protein attached to proteins as an intracellular targeting signal).</text>
        <dbReference type="EC" id="3.4.19.12"/>
    </reaction>
</comment>
<evidence type="ECO:0000256" key="2">
    <source>
        <dbReference type="ARBA" id="ARBA00004123"/>
    </source>
</evidence>
<feature type="domain" description="USP" evidence="9">
    <location>
        <begin position="5"/>
        <end position="354"/>
    </location>
</feature>
<dbReference type="GO" id="GO:0016579">
    <property type="term" value="P:protein deubiquitination"/>
    <property type="evidence" value="ECO:0007669"/>
    <property type="project" value="InterPro"/>
</dbReference>
<evidence type="ECO:0000256" key="1">
    <source>
        <dbReference type="ARBA" id="ARBA00000707"/>
    </source>
</evidence>
<evidence type="ECO:0000256" key="3">
    <source>
        <dbReference type="ARBA" id="ARBA00004496"/>
    </source>
</evidence>
<comment type="caution">
    <text evidence="10">The sequence shown here is derived from an EMBL/GenBank/DDBJ whole genome shotgun (WGS) entry which is preliminary data.</text>
</comment>
<dbReference type="InterPro" id="IPR050185">
    <property type="entry name" value="Ub_carboxyl-term_hydrolase"/>
</dbReference>
<sequence>MAEGGGCRERPDAETQKSELGALMRTTLQRGAQCGSGFSASYNCQEPPSSHIQPGLCGLGNLGNTCFMNSALQTQVGRFAPQFSGYQQQDSQELLAFLLDGLHEDLNRVKKKPYLELKDANGRPDVVVAKEAWENHRLRNDSVIVDTFHGLFKSTLVCPECAKVSVTFDPFCYLTLPLPLKKDRVMEVFLVPADPHCRPTQYRVTVPLMGAVSDLCEALSRLSGIAAENMVVADVYNHRFHKIFQMDEGLNHIMPRDDIFVYEVCSTSVDGSECVTLPVYFRERKSRPSSTSSASALYGQPLLLSVPKHKLTLESLYQAVCDRISRYVKQPLPDEFGSSPLEPGACNGSRNSCE</sequence>
<keyword evidence="5" id="KW-0963">Cytoplasm</keyword>
<dbReference type="InterPro" id="IPR038765">
    <property type="entry name" value="Papain-like_cys_pep_sf"/>
</dbReference>
<dbReference type="PANTHER" id="PTHR21646">
    <property type="entry name" value="UBIQUITIN CARBOXYL-TERMINAL HYDROLASE"/>
    <property type="match status" value="1"/>
</dbReference>
<evidence type="ECO:0000256" key="5">
    <source>
        <dbReference type="ARBA" id="ARBA00022490"/>
    </source>
</evidence>
<dbReference type="InterPro" id="IPR028889">
    <property type="entry name" value="USP"/>
</dbReference>
<keyword evidence="8" id="KW-0539">Nucleus</keyword>
<dbReference type="PROSITE" id="PS00972">
    <property type="entry name" value="USP_1"/>
    <property type="match status" value="1"/>
</dbReference>
<evidence type="ECO:0000256" key="4">
    <source>
        <dbReference type="ARBA" id="ARBA00012759"/>
    </source>
</evidence>
<evidence type="ECO:0000256" key="8">
    <source>
        <dbReference type="ARBA" id="ARBA00023242"/>
    </source>
</evidence>
<gene>
    <name evidence="10" type="ORF">CR201_G0035025</name>
</gene>
<protein>
    <recommendedName>
        <fullName evidence="4">ubiquitinyl hydrolase 1</fullName>
        <ecNumber evidence="4">3.4.19.12</ecNumber>
    </recommendedName>
</protein>
<name>A0A2J8TGH3_PONAB</name>
<evidence type="ECO:0000256" key="6">
    <source>
        <dbReference type="ARBA" id="ARBA00022801"/>
    </source>
</evidence>
<organism evidence="10">
    <name type="scientific">Pongo abelii</name>
    <name type="common">Sumatran orangutan</name>
    <name type="synonym">Pongo pygmaeus abelii</name>
    <dbReference type="NCBI Taxonomy" id="9601"/>
    <lineage>
        <taxon>Eukaryota</taxon>
        <taxon>Metazoa</taxon>
        <taxon>Chordata</taxon>
        <taxon>Craniata</taxon>
        <taxon>Vertebrata</taxon>
        <taxon>Euteleostomi</taxon>
        <taxon>Mammalia</taxon>
        <taxon>Eutheria</taxon>
        <taxon>Euarchontoglires</taxon>
        <taxon>Primates</taxon>
        <taxon>Haplorrhini</taxon>
        <taxon>Catarrhini</taxon>
        <taxon>Hominidae</taxon>
        <taxon>Pongo</taxon>
    </lineage>
</organism>
<dbReference type="Gene3D" id="3.90.70.10">
    <property type="entry name" value="Cysteine proteinases"/>
    <property type="match status" value="2"/>
</dbReference>
<dbReference type="Pfam" id="PF00443">
    <property type="entry name" value="UCH"/>
    <property type="match status" value="1"/>
</dbReference>
<dbReference type="InterPro" id="IPR018200">
    <property type="entry name" value="USP_CS"/>
</dbReference>
<evidence type="ECO:0000313" key="10">
    <source>
        <dbReference type="EMBL" id="PNJ32150.1"/>
    </source>
</evidence>
<dbReference type="PROSITE" id="PS50235">
    <property type="entry name" value="USP_3"/>
    <property type="match status" value="1"/>
</dbReference>
<accession>A0A2J8TGH3</accession>
<feature type="non-terminal residue" evidence="10">
    <location>
        <position position="354"/>
    </location>
</feature>
<comment type="subcellular location">
    <subcellularLocation>
        <location evidence="3">Cytoplasm</location>
    </subcellularLocation>
    <subcellularLocation>
        <location evidence="2">Nucleus</location>
    </subcellularLocation>
</comment>
<proteinExistence type="predicted"/>
<evidence type="ECO:0000259" key="9">
    <source>
        <dbReference type="PROSITE" id="PS50235"/>
    </source>
</evidence>
<dbReference type="GO" id="GO:0005737">
    <property type="term" value="C:cytoplasm"/>
    <property type="evidence" value="ECO:0007669"/>
    <property type="project" value="UniProtKB-SubCell"/>
</dbReference>
<dbReference type="CDD" id="cd02257">
    <property type="entry name" value="Peptidase_C19"/>
    <property type="match status" value="1"/>
</dbReference>
<dbReference type="AlphaFoldDB" id="A0A2J8TGH3"/>
<dbReference type="SUPFAM" id="SSF54001">
    <property type="entry name" value="Cysteine proteinases"/>
    <property type="match status" value="1"/>
</dbReference>
<keyword evidence="6" id="KW-0378">Hydrolase</keyword>
<dbReference type="EC" id="3.4.19.12" evidence="4"/>
<dbReference type="EMBL" id="NDHI03003498">
    <property type="protein sequence ID" value="PNJ32150.1"/>
    <property type="molecule type" value="Genomic_DNA"/>
</dbReference>
<dbReference type="InterPro" id="IPR001394">
    <property type="entry name" value="Peptidase_C19_UCH"/>
</dbReference>
<reference evidence="10" key="1">
    <citation type="submission" date="2017-12" db="EMBL/GenBank/DDBJ databases">
        <title>High-resolution comparative analysis of great ape genomes.</title>
        <authorList>
            <person name="Pollen A."/>
            <person name="Hastie A."/>
            <person name="Hormozdiari F."/>
            <person name="Dougherty M."/>
            <person name="Liu R."/>
            <person name="Chaisson M."/>
            <person name="Hoppe E."/>
            <person name="Hill C."/>
            <person name="Pang A."/>
            <person name="Hillier L."/>
            <person name="Baker C."/>
            <person name="Armstrong J."/>
            <person name="Shendure J."/>
            <person name="Paten B."/>
            <person name="Wilson R."/>
            <person name="Chao H."/>
            <person name="Schneider V."/>
            <person name="Ventura M."/>
            <person name="Kronenberg Z."/>
            <person name="Murali S."/>
            <person name="Gordon D."/>
            <person name="Cantsilieris S."/>
            <person name="Munson K."/>
            <person name="Nelson B."/>
            <person name="Raja A."/>
            <person name="Underwood J."/>
            <person name="Diekhans M."/>
            <person name="Fiddes I."/>
            <person name="Haussler D."/>
            <person name="Eichler E."/>
        </authorList>
    </citation>
    <scope>NUCLEOTIDE SEQUENCE [LARGE SCALE GENOMIC DNA]</scope>
    <source>
        <strain evidence="10">Susie</strain>
    </source>
</reference>
<dbReference type="PANTHER" id="PTHR21646:SF45">
    <property type="entry name" value="UBIQUITIN CARBOXYL-TERMINAL HYDROLASE 4"/>
    <property type="match status" value="1"/>
</dbReference>
<keyword evidence="7" id="KW-0832">Ubl conjugation</keyword>
<dbReference type="GO" id="GO:0005634">
    <property type="term" value="C:nucleus"/>
    <property type="evidence" value="ECO:0007669"/>
    <property type="project" value="UniProtKB-SubCell"/>
</dbReference>
<evidence type="ECO:0000256" key="7">
    <source>
        <dbReference type="ARBA" id="ARBA00022843"/>
    </source>
</evidence>
<dbReference type="GO" id="GO:0004843">
    <property type="term" value="F:cysteine-type deubiquitinase activity"/>
    <property type="evidence" value="ECO:0007669"/>
    <property type="project" value="UniProtKB-EC"/>
</dbReference>